<protein>
    <submittedName>
        <fullName evidence="2">Uncharacterized protein</fullName>
    </submittedName>
</protein>
<name>A0ABP1F7S5_9FLAO</name>
<dbReference type="Proteomes" id="UP001497602">
    <property type="component" value="Unassembled WGS sequence"/>
</dbReference>
<keyword evidence="1" id="KW-0472">Membrane</keyword>
<gene>
    <name evidence="2" type="ORF">T190115A13A_190070</name>
</gene>
<reference evidence="2 3" key="1">
    <citation type="submission" date="2024-05" db="EMBL/GenBank/DDBJ databases">
        <authorList>
            <person name="Duchaud E."/>
        </authorList>
    </citation>
    <scope>NUCLEOTIDE SEQUENCE [LARGE SCALE GENOMIC DNA]</scope>
    <source>
        <strain evidence="2">Ena-SAMPLE-TAB-13-05-2024-13:56:06:370-140305</strain>
    </source>
</reference>
<keyword evidence="1" id="KW-1133">Transmembrane helix</keyword>
<dbReference type="RefSeq" id="WP_348703799.1">
    <property type="nucleotide sequence ID" value="NZ_CAXIYA010000011.1"/>
</dbReference>
<evidence type="ECO:0000313" key="3">
    <source>
        <dbReference type="Proteomes" id="UP001497602"/>
    </source>
</evidence>
<proteinExistence type="predicted"/>
<accession>A0ABP1F7S5</accession>
<sequence length="179" mass="20665">MTIAQKLQDFYTKNNLSTNGGGEDDWFYLHFKLFSLKLPNPSFRKKIIHIHDVQHVLYDCDVTWKGEAFIAGWEIATGMWKQFPIGIMSLWAMGFSLFVYPKEVFKGYVEGSKVNGLIDLNISKEALLQLTPPELKEKLTKTRPQRFVYIKYTFWVLVSSLILLAPVLLLATVGWLLVF</sequence>
<evidence type="ECO:0000313" key="2">
    <source>
        <dbReference type="EMBL" id="CAL2105826.1"/>
    </source>
</evidence>
<keyword evidence="1" id="KW-0812">Transmembrane</keyword>
<keyword evidence="3" id="KW-1185">Reference proteome</keyword>
<dbReference type="EMBL" id="CAXJRC010000010">
    <property type="protein sequence ID" value="CAL2105826.1"/>
    <property type="molecule type" value="Genomic_DNA"/>
</dbReference>
<feature type="transmembrane region" description="Helical" evidence="1">
    <location>
        <begin position="152"/>
        <end position="178"/>
    </location>
</feature>
<comment type="caution">
    <text evidence="2">The sequence shown here is derived from an EMBL/GenBank/DDBJ whole genome shotgun (WGS) entry which is preliminary data.</text>
</comment>
<organism evidence="2 3">
    <name type="scientific">Tenacibaculum vairaonense</name>
    <dbReference type="NCBI Taxonomy" id="3137860"/>
    <lineage>
        <taxon>Bacteria</taxon>
        <taxon>Pseudomonadati</taxon>
        <taxon>Bacteroidota</taxon>
        <taxon>Flavobacteriia</taxon>
        <taxon>Flavobacteriales</taxon>
        <taxon>Flavobacteriaceae</taxon>
        <taxon>Tenacibaculum</taxon>
    </lineage>
</organism>
<evidence type="ECO:0000256" key="1">
    <source>
        <dbReference type="SAM" id="Phobius"/>
    </source>
</evidence>